<dbReference type="EMBL" id="BAABFA010000008">
    <property type="protein sequence ID" value="GAA4463327.1"/>
    <property type="molecule type" value="Genomic_DNA"/>
</dbReference>
<organism evidence="2 3">
    <name type="scientific">Nemorincola caseinilytica</name>
    <dbReference type="NCBI Taxonomy" id="2054315"/>
    <lineage>
        <taxon>Bacteria</taxon>
        <taxon>Pseudomonadati</taxon>
        <taxon>Bacteroidota</taxon>
        <taxon>Chitinophagia</taxon>
        <taxon>Chitinophagales</taxon>
        <taxon>Chitinophagaceae</taxon>
        <taxon>Nemorincola</taxon>
    </lineage>
</organism>
<reference evidence="3" key="1">
    <citation type="journal article" date="2019" name="Int. J. Syst. Evol. Microbiol.">
        <title>The Global Catalogue of Microorganisms (GCM) 10K type strain sequencing project: providing services to taxonomists for standard genome sequencing and annotation.</title>
        <authorList>
            <consortium name="The Broad Institute Genomics Platform"/>
            <consortium name="The Broad Institute Genome Sequencing Center for Infectious Disease"/>
            <person name="Wu L."/>
            <person name="Ma J."/>
        </authorList>
    </citation>
    <scope>NUCLEOTIDE SEQUENCE [LARGE SCALE GENOMIC DNA]</scope>
    <source>
        <strain evidence="3">JCM 32105</strain>
    </source>
</reference>
<accession>A0ABP8NBU9</accession>
<keyword evidence="3" id="KW-1185">Reference proteome</keyword>
<evidence type="ECO:0000313" key="2">
    <source>
        <dbReference type="EMBL" id="GAA4463327.1"/>
    </source>
</evidence>
<dbReference type="SUPFAM" id="SSF51735">
    <property type="entry name" value="NAD(P)-binding Rossmann-fold domains"/>
    <property type="match status" value="1"/>
</dbReference>
<evidence type="ECO:0000313" key="3">
    <source>
        <dbReference type="Proteomes" id="UP001500067"/>
    </source>
</evidence>
<evidence type="ECO:0000259" key="1">
    <source>
        <dbReference type="Pfam" id="PF13380"/>
    </source>
</evidence>
<sequence length="120" mass="13474">MKNKTLVLGASDNPGRYSNMAMLQLQRKGHDVVPVGKKAGTVNGMDIQTTMPQTEDIDTVTLYLNPDHQKAYYDQILMLRPRRIIFNPGTENEELEEMAAQNGIKVMEACTLVMLNTGQY</sequence>
<dbReference type="Pfam" id="PF13380">
    <property type="entry name" value="CoA_binding_2"/>
    <property type="match status" value="1"/>
</dbReference>
<dbReference type="RefSeq" id="WP_345079914.1">
    <property type="nucleotide sequence ID" value="NZ_BAABFA010000008.1"/>
</dbReference>
<dbReference type="Proteomes" id="UP001500067">
    <property type="component" value="Unassembled WGS sequence"/>
</dbReference>
<dbReference type="InterPro" id="IPR003781">
    <property type="entry name" value="CoA-bd"/>
</dbReference>
<dbReference type="Gene3D" id="3.40.50.720">
    <property type="entry name" value="NAD(P)-binding Rossmann-like Domain"/>
    <property type="match status" value="1"/>
</dbReference>
<feature type="domain" description="CoA-binding" evidence="1">
    <location>
        <begin position="4"/>
        <end position="115"/>
    </location>
</feature>
<gene>
    <name evidence="2" type="ORF">GCM10023093_11510</name>
</gene>
<proteinExistence type="predicted"/>
<dbReference type="InterPro" id="IPR036291">
    <property type="entry name" value="NAD(P)-bd_dom_sf"/>
</dbReference>
<protein>
    <submittedName>
        <fullName evidence="2">CoA-binding protein</fullName>
    </submittedName>
</protein>
<name>A0ABP8NBU9_9BACT</name>
<comment type="caution">
    <text evidence="2">The sequence shown here is derived from an EMBL/GenBank/DDBJ whole genome shotgun (WGS) entry which is preliminary data.</text>
</comment>